<keyword evidence="5 9" id="KW-1133">Transmembrane helix</keyword>
<evidence type="ECO:0000313" key="10">
    <source>
        <dbReference type="EMBL" id="CAE2310955.1"/>
    </source>
</evidence>
<feature type="transmembrane region" description="Helical" evidence="9">
    <location>
        <begin position="95"/>
        <end position="115"/>
    </location>
</feature>
<feature type="transmembrane region" description="Helical" evidence="9">
    <location>
        <begin position="152"/>
        <end position="172"/>
    </location>
</feature>
<dbReference type="GO" id="GO:0012505">
    <property type="term" value="C:endomembrane system"/>
    <property type="evidence" value="ECO:0007669"/>
    <property type="project" value="UniProtKB-SubCell"/>
</dbReference>
<reference evidence="10" key="1">
    <citation type="submission" date="2021-01" db="EMBL/GenBank/DDBJ databases">
        <authorList>
            <person name="Corre E."/>
            <person name="Pelletier E."/>
            <person name="Niang G."/>
            <person name="Scheremetjew M."/>
            <person name="Finn R."/>
            <person name="Kale V."/>
            <person name="Holt S."/>
            <person name="Cochrane G."/>
            <person name="Meng A."/>
            <person name="Brown T."/>
            <person name="Cohen L."/>
        </authorList>
    </citation>
    <scope>NUCLEOTIDE SEQUENCE</scope>
    <source>
        <strain evidence="10">SoJaBio B1-5/56/2</strain>
    </source>
</reference>
<comment type="function">
    <text evidence="7">Involved in cellular auxin homeostasis by regulating auxin metabolism. Regulates intracellular auxin accumulation at the endoplasmic reticulum and thus auxin availability for nuclear auxin signaling.</text>
</comment>
<feature type="transmembrane region" description="Helical" evidence="9">
    <location>
        <begin position="184"/>
        <end position="209"/>
    </location>
</feature>
<dbReference type="GO" id="GO:0055085">
    <property type="term" value="P:transmembrane transport"/>
    <property type="evidence" value="ECO:0007669"/>
    <property type="project" value="InterPro"/>
</dbReference>
<protein>
    <recommendedName>
        <fullName evidence="11">Auxin efflux carrier component</fullName>
    </recommendedName>
</protein>
<name>A0A7S4NUN2_9EUKA</name>
<evidence type="ECO:0000256" key="9">
    <source>
        <dbReference type="SAM" id="Phobius"/>
    </source>
</evidence>
<comment type="subcellular location">
    <subcellularLocation>
        <location evidence="2">Endomembrane system</location>
    </subcellularLocation>
    <subcellularLocation>
        <location evidence="1">Membrane</location>
        <topology evidence="1">Multi-pass membrane protein</topology>
    </subcellularLocation>
</comment>
<dbReference type="PANTHER" id="PTHR31651">
    <property type="match status" value="1"/>
</dbReference>
<feature type="transmembrane region" description="Helical" evidence="9">
    <location>
        <begin position="30"/>
        <end position="49"/>
    </location>
</feature>
<keyword evidence="3" id="KW-0813">Transport</keyword>
<dbReference type="InterPro" id="IPR004776">
    <property type="entry name" value="Mem_transp_PIN-like"/>
</dbReference>
<dbReference type="AlphaFoldDB" id="A0A7S4NUN2"/>
<organism evidence="10">
    <name type="scientific">Paramoeba aestuarina</name>
    <dbReference type="NCBI Taxonomy" id="180227"/>
    <lineage>
        <taxon>Eukaryota</taxon>
        <taxon>Amoebozoa</taxon>
        <taxon>Discosea</taxon>
        <taxon>Flabellinia</taxon>
        <taxon>Dactylopodida</taxon>
        <taxon>Paramoebidae</taxon>
        <taxon>Paramoeba</taxon>
    </lineage>
</organism>
<dbReference type="PANTHER" id="PTHR31651:SF33">
    <property type="entry name" value="PROTEIN PIN-LIKES 1"/>
    <property type="match status" value="1"/>
</dbReference>
<evidence type="ECO:0000256" key="1">
    <source>
        <dbReference type="ARBA" id="ARBA00004141"/>
    </source>
</evidence>
<evidence type="ECO:0000256" key="4">
    <source>
        <dbReference type="ARBA" id="ARBA00022692"/>
    </source>
</evidence>
<dbReference type="InterPro" id="IPR045033">
    <property type="entry name" value="PILS1/3/4/5/7"/>
</dbReference>
<sequence>MEQEGEAQEAGLEKIWAKFKKIVTKIPPPVQGIIVGAFVGLTPLQYFFFPPTHNDETSEGGHFPRRQQLVLEFGQYFGTLFVDTLDTLSPATVPLSLMVLGSSLAFGFSTISTLGTKIILTSCALKLLIMPFFSALLLVVVANFVGGSLQTVDLLCLLLPTAMPPATNLIILTNIHKAQNAECAAIILFNFIFSFVSIPVVALVFAAALRSIAAD</sequence>
<gene>
    <name evidence="10" type="ORF">NAES01612_LOCUS13841</name>
</gene>
<keyword evidence="6 9" id="KW-0472">Membrane</keyword>
<keyword evidence="4 9" id="KW-0812">Transmembrane</keyword>
<evidence type="ECO:0000256" key="7">
    <source>
        <dbReference type="ARBA" id="ARBA00025100"/>
    </source>
</evidence>
<evidence type="ECO:0000256" key="5">
    <source>
        <dbReference type="ARBA" id="ARBA00022989"/>
    </source>
</evidence>
<dbReference type="GO" id="GO:0016020">
    <property type="term" value="C:membrane"/>
    <property type="evidence" value="ECO:0007669"/>
    <property type="project" value="UniProtKB-SubCell"/>
</dbReference>
<evidence type="ECO:0000256" key="8">
    <source>
        <dbReference type="ARBA" id="ARBA00025752"/>
    </source>
</evidence>
<accession>A0A7S4NUN2</accession>
<feature type="transmembrane region" description="Helical" evidence="9">
    <location>
        <begin position="127"/>
        <end position="146"/>
    </location>
</feature>
<dbReference type="Pfam" id="PF03547">
    <property type="entry name" value="Mem_trans"/>
    <property type="match status" value="1"/>
</dbReference>
<evidence type="ECO:0000256" key="3">
    <source>
        <dbReference type="ARBA" id="ARBA00022448"/>
    </source>
</evidence>
<comment type="similarity">
    <text evidence="8">Belongs to the auxin efflux carrier (TC 2.A.69.2) family.</text>
</comment>
<dbReference type="EMBL" id="HBKR01021273">
    <property type="protein sequence ID" value="CAE2310955.1"/>
    <property type="molecule type" value="Transcribed_RNA"/>
</dbReference>
<evidence type="ECO:0000256" key="2">
    <source>
        <dbReference type="ARBA" id="ARBA00004308"/>
    </source>
</evidence>
<evidence type="ECO:0000256" key="6">
    <source>
        <dbReference type="ARBA" id="ARBA00023136"/>
    </source>
</evidence>
<evidence type="ECO:0008006" key="11">
    <source>
        <dbReference type="Google" id="ProtNLM"/>
    </source>
</evidence>
<proteinExistence type="inferred from homology"/>